<keyword evidence="15" id="KW-1185">Reference proteome</keyword>
<protein>
    <recommendedName>
        <fullName evidence="3">histidine kinase</fullName>
        <ecNumber evidence="3">2.7.13.3</ecNumber>
    </recommendedName>
</protein>
<comment type="catalytic activity">
    <reaction evidence="1">
        <text>ATP + protein L-histidine = ADP + protein N-phospho-L-histidine.</text>
        <dbReference type="EC" id="2.7.13.3"/>
    </reaction>
</comment>
<keyword evidence="5" id="KW-0808">Transferase</keyword>
<dbReference type="PANTHER" id="PTHR45436:SF5">
    <property type="entry name" value="SENSOR HISTIDINE KINASE TRCS"/>
    <property type="match status" value="1"/>
</dbReference>
<feature type="compositionally biased region" description="Basic and acidic residues" evidence="11">
    <location>
        <begin position="439"/>
        <end position="448"/>
    </location>
</feature>
<keyword evidence="8" id="KW-1133">Transmembrane helix</keyword>
<dbReference type="Proteomes" id="UP001603978">
    <property type="component" value="Unassembled WGS sequence"/>
</dbReference>
<keyword evidence="7 14" id="KW-0418">Kinase</keyword>
<name>A0ABW7AN38_9ACTN</name>
<dbReference type="Pfam" id="PF00672">
    <property type="entry name" value="HAMP"/>
    <property type="match status" value="1"/>
</dbReference>
<dbReference type="Pfam" id="PF00512">
    <property type="entry name" value="HisKA"/>
    <property type="match status" value="1"/>
</dbReference>
<dbReference type="InterPro" id="IPR036097">
    <property type="entry name" value="HisK_dim/P_sf"/>
</dbReference>
<dbReference type="CDD" id="cd00075">
    <property type="entry name" value="HATPase"/>
    <property type="match status" value="1"/>
</dbReference>
<dbReference type="EMBL" id="JBICRM010000031">
    <property type="protein sequence ID" value="MFG1708815.1"/>
    <property type="molecule type" value="Genomic_DNA"/>
</dbReference>
<dbReference type="Gene3D" id="6.10.340.10">
    <property type="match status" value="1"/>
</dbReference>
<evidence type="ECO:0000256" key="5">
    <source>
        <dbReference type="ARBA" id="ARBA00022679"/>
    </source>
</evidence>
<dbReference type="PANTHER" id="PTHR45436">
    <property type="entry name" value="SENSOR HISTIDINE KINASE YKOH"/>
    <property type="match status" value="1"/>
</dbReference>
<evidence type="ECO:0000313" key="14">
    <source>
        <dbReference type="EMBL" id="MFG1708815.1"/>
    </source>
</evidence>
<dbReference type="SMART" id="SM00304">
    <property type="entry name" value="HAMP"/>
    <property type="match status" value="1"/>
</dbReference>
<evidence type="ECO:0000256" key="7">
    <source>
        <dbReference type="ARBA" id="ARBA00022777"/>
    </source>
</evidence>
<feature type="region of interest" description="Disordered" evidence="11">
    <location>
        <begin position="426"/>
        <end position="469"/>
    </location>
</feature>
<dbReference type="InterPro" id="IPR036890">
    <property type="entry name" value="HATPase_C_sf"/>
</dbReference>
<dbReference type="RefSeq" id="WP_393173156.1">
    <property type="nucleotide sequence ID" value="NZ_JBICRM010000031.1"/>
</dbReference>
<dbReference type="Gene3D" id="1.10.287.130">
    <property type="match status" value="1"/>
</dbReference>
<evidence type="ECO:0000256" key="3">
    <source>
        <dbReference type="ARBA" id="ARBA00012438"/>
    </source>
</evidence>
<evidence type="ECO:0000256" key="1">
    <source>
        <dbReference type="ARBA" id="ARBA00000085"/>
    </source>
</evidence>
<dbReference type="SUPFAM" id="SSF55874">
    <property type="entry name" value="ATPase domain of HSP90 chaperone/DNA topoisomerase II/histidine kinase"/>
    <property type="match status" value="1"/>
</dbReference>
<evidence type="ECO:0000256" key="2">
    <source>
        <dbReference type="ARBA" id="ARBA00004236"/>
    </source>
</evidence>
<keyword evidence="4" id="KW-0597">Phosphoprotein</keyword>
<dbReference type="Pfam" id="PF02518">
    <property type="entry name" value="HATPase_c"/>
    <property type="match status" value="1"/>
</dbReference>
<dbReference type="EC" id="2.7.13.3" evidence="3"/>
<evidence type="ECO:0000313" key="15">
    <source>
        <dbReference type="Proteomes" id="UP001603978"/>
    </source>
</evidence>
<evidence type="ECO:0000259" key="13">
    <source>
        <dbReference type="PROSITE" id="PS50885"/>
    </source>
</evidence>
<comment type="subcellular location">
    <subcellularLocation>
        <location evidence="2">Cell membrane</location>
    </subcellularLocation>
</comment>
<dbReference type="CDD" id="cd00082">
    <property type="entry name" value="HisKA"/>
    <property type="match status" value="1"/>
</dbReference>
<dbReference type="PROSITE" id="PS50885">
    <property type="entry name" value="HAMP"/>
    <property type="match status" value="1"/>
</dbReference>
<dbReference type="PRINTS" id="PR00344">
    <property type="entry name" value="BCTRLSENSOR"/>
</dbReference>
<dbReference type="GO" id="GO:0016301">
    <property type="term" value="F:kinase activity"/>
    <property type="evidence" value="ECO:0007669"/>
    <property type="project" value="UniProtKB-KW"/>
</dbReference>
<evidence type="ECO:0000256" key="6">
    <source>
        <dbReference type="ARBA" id="ARBA00022692"/>
    </source>
</evidence>
<gene>
    <name evidence="14" type="ORF">ACFLIM_37025</name>
</gene>
<evidence type="ECO:0000256" key="11">
    <source>
        <dbReference type="SAM" id="MobiDB-lite"/>
    </source>
</evidence>
<evidence type="ECO:0000259" key="12">
    <source>
        <dbReference type="PROSITE" id="PS50109"/>
    </source>
</evidence>
<keyword evidence="10" id="KW-0472">Membrane</keyword>
<comment type="caution">
    <text evidence="14">The sequence shown here is derived from an EMBL/GenBank/DDBJ whole genome shotgun (WGS) entry which is preliminary data.</text>
</comment>
<dbReference type="InterPro" id="IPR003661">
    <property type="entry name" value="HisK_dim/P_dom"/>
</dbReference>
<dbReference type="SMART" id="SM00387">
    <property type="entry name" value="HATPase_c"/>
    <property type="match status" value="1"/>
</dbReference>
<evidence type="ECO:0000256" key="10">
    <source>
        <dbReference type="ARBA" id="ARBA00023136"/>
    </source>
</evidence>
<organism evidence="14 15">
    <name type="scientific">Nonomuraea marmarensis</name>
    <dbReference type="NCBI Taxonomy" id="3351344"/>
    <lineage>
        <taxon>Bacteria</taxon>
        <taxon>Bacillati</taxon>
        <taxon>Actinomycetota</taxon>
        <taxon>Actinomycetes</taxon>
        <taxon>Streptosporangiales</taxon>
        <taxon>Streptosporangiaceae</taxon>
        <taxon>Nonomuraea</taxon>
    </lineage>
</organism>
<proteinExistence type="predicted"/>
<dbReference type="InterPro" id="IPR004358">
    <property type="entry name" value="Sig_transdc_His_kin-like_C"/>
</dbReference>
<dbReference type="SUPFAM" id="SSF47384">
    <property type="entry name" value="Homodimeric domain of signal transducing histidine kinase"/>
    <property type="match status" value="1"/>
</dbReference>
<dbReference type="SMART" id="SM00388">
    <property type="entry name" value="HisKA"/>
    <property type="match status" value="1"/>
</dbReference>
<keyword evidence="6" id="KW-0812">Transmembrane</keyword>
<dbReference type="Gene3D" id="3.30.565.10">
    <property type="entry name" value="Histidine kinase-like ATPase, C-terminal domain"/>
    <property type="match status" value="1"/>
</dbReference>
<dbReference type="InterPro" id="IPR003594">
    <property type="entry name" value="HATPase_dom"/>
</dbReference>
<feature type="domain" description="HAMP" evidence="13">
    <location>
        <begin position="162"/>
        <end position="215"/>
    </location>
</feature>
<evidence type="ECO:0000256" key="8">
    <source>
        <dbReference type="ARBA" id="ARBA00022989"/>
    </source>
</evidence>
<dbReference type="InterPro" id="IPR050428">
    <property type="entry name" value="TCS_sensor_his_kinase"/>
</dbReference>
<accession>A0ABW7AN38</accession>
<dbReference type="InterPro" id="IPR003660">
    <property type="entry name" value="HAMP_dom"/>
</dbReference>
<reference evidence="14 15" key="1">
    <citation type="submission" date="2024-10" db="EMBL/GenBank/DDBJ databases">
        <authorList>
            <person name="Topkara A.R."/>
            <person name="Saygin H."/>
        </authorList>
    </citation>
    <scope>NUCLEOTIDE SEQUENCE [LARGE SCALE GENOMIC DNA]</scope>
    <source>
        <strain evidence="14 15">M3C6</strain>
    </source>
</reference>
<dbReference type="PROSITE" id="PS50109">
    <property type="entry name" value="HIS_KIN"/>
    <property type="match status" value="1"/>
</dbReference>
<evidence type="ECO:0000256" key="4">
    <source>
        <dbReference type="ARBA" id="ARBA00022553"/>
    </source>
</evidence>
<dbReference type="InterPro" id="IPR005467">
    <property type="entry name" value="His_kinase_dom"/>
</dbReference>
<feature type="region of interest" description="Disordered" evidence="11">
    <location>
        <begin position="68"/>
        <end position="92"/>
    </location>
</feature>
<evidence type="ECO:0000256" key="9">
    <source>
        <dbReference type="ARBA" id="ARBA00023012"/>
    </source>
</evidence>
<feature type="domain" description="Histidine kinase" evidence="12">
    <location>
        <begin position="223"/>
        <end position="429"/>
    </location>
</feature>
<keyword evidence="9" id="KW-0902">Two-component regulatory system</keyword>
<sequence length="469" mass="51501">MFLTVIGAGVNFLVLDRVQERIFQESLQVAAVWLQSFQPGRTQEPIPKTRIDLLQLVDSHGRVVTASAAAKGRPPLSTMRPPADDPEQDRTECSARGECVMVIALRVPQLMTTQLWQGEPHYVYVGMEEPPLLTTHRLELFTGAGVVLTTALMAWGNWWLAGRSLRQVAAIRERMSEITVSDLSLRVPAPPGRTEYALLVGTVNQTLARLEEAVTKQRRFASTTSHELRTPLAGLRTRLEEAELYPGDVDPREAIHEALSITQRLETIVDDLLVLARLRAGGPTARERVDLGALVKEEAASRAGGVPIHVDAAPDVNIRGNRIQLIRVLDNLLANARRHADNKIEVTAERSGGQAVVTVTDDGDGIAPPDRERVFERFVRLEAGRRREPGGSGLGLAISRDIAHAHDGTLLVEDSPRGARFVLRLPAVNGPPEGTNMRTRPDVPEESHSQAPTERGVKVSAQRPIPHRK</sequence>